<dbReference type="EMBL" id="DMBR01000212">
    <property type="protein sequence ID" value="HAE94308.1"/>
    <property type="molecule type" value="Genomic_DNA"/>
</dbReference>
<protein>
    <submittedName>
        <fullName evidence="1">Metallophosphoesterase</fullName>
    </submittedName>
</protein>
<comment type="caution">
    <text evidence="1">The sequence shown here is derived from an EMBL/GenBank/DDBJ whole genome shotgun (WGS) entry which is preliminary data.</text>
</comment>
<dbReference type="Gene3D" id="3.60.21.10">
    <property type="match status" value="1"/>
</dbReference>
<name>A0A3B9L051_9PROT</name>
<sequence>MKLAFFGDVVGKPGRQAVLDHLPGLKARLRL</sequence>
<reference evidence="1 2" key="1">
    <citation type="journal article" date="2018" name="Nat. Biotechnol.">
        <title>A standardized bacterial taxonomy based on genome phylogeny substantially revises the tree of life.</title>
        <authorList>
            <person name="Parks D.H."/>
            <person name="Chuvochina M."/>
            <person name="Waite D.W."/>
            <person name="Rinke C."/>
            <person name="Skarshewski A."/>
            <person name="Chaumeil P.A."/>
            <person name="Hugenholtz P."/>
        </authorList>
    </citation>
    <scope>NUCLEOTIDE SEQUENCE [LARGE SCALE GENOMIC DNA]</scope>
    <source>
        <strain evidence="1">UBA8557</strain>
    </source>
</reference>
<dbReference type="Proteomes" id="UP000259173">
    <property type="component" value="Unassembled WGS sequence"/>
</dbReference>
<dbReference type="InterPro" id="IPR029052">
    <property type="entry name" value="Metallo-depent_PP-like"/>
</dbReference>
<proteinExistence type="predicted"/>
<dbReference type="AlphaFoldDB" id="A0A3B9L051"/>
<evidence type="ECO:0000313" key="2">
    <source>
        <dbReference type="Proteomes" id="UP000259173"/>
    </source>
</evidence>
<feature type="non-terminal residue" evidence="1">
    <location>
        <position position="31"/>
    </location>
</feature>
<gene>
    <name evidence="1" type="ORF">DCG65_07090</name>
</gene>
<evidence type="ECO:0000313" key="1">
    <source>
        <dbReference type="EMBL" id="HAE94308.1"/>
    </source>
</evidence>
<organism evidence="1 2">
    <name type="scientific">Hyphomonas atlantica</name>
    <dbReference type="NCBI Taxonomy" id="1280948"/>
    <lineage>
        <taxon>Bacteria</taxon>
        <taxon>Pseudomonadati</taxon>
        <taxon>Pseudomonadota</taxon>
        <taxon>Alphaproteobacteria</taxon>
        <taxon>Hyphomonadales</taxon>
        <taxon>Hyphomonadaceae</taxon>
        <taxon>Hyphomonas</taxon>
    </lineage>
</organism>
<accession>A0A3B9L051</accession>